<dbReference type="Proteomes" id="UP000051008">
    <property type="component" value="Unassembled WGS sequence"/>
</dbReference>
<reference evidence="2 3" key="1">
    <citation type="journal article" date="2015" name="Genome Announc.">
        <title>Expanding the biotechnology potential of lactobacilli through comparative genomics of 213 strains and associated genera.</title>
        <authorList>
            <person name="Sun Z."/>
            <person name="Harris H.M."/>
            <person name="McCann A."/>
            <person name="Guo C."/>
            <person name="Argimon S."/>
            <person name="Zhang W."/>
            <person name="Yang X."/>
            <person name="Jeffery I.B."/>
            <person name="Cooney J.C."/>
            <person name="Kagawa T.F."/>
            <person name="Liu W."/>
            <person name="Song Y."/>
            <person name="Salvetti E."/>
            <person name="Wrobel A."/>
            <person name="Rasinkangas P."/>
            <person name="Parkhill J."/>
            <person name="Rea M.C."/>
            <person name="O'Sullivan O."/>
            <person name="Ritari J."/>
            <person name="Douillard F.P."/>
            <person name="Paul Ross R."/>
            <person name="Yang R."/>
            <person name="Briner A.E."/>
            <person name="Felis G.E."/>
            <person name="de Vos W.M."/>
            <person name="Barrangou R."/>
            <person name="Klaenhammer T.R."/>
            <person name="Caufield P.W."/>
            <person name="Cui Y."/>
            <person name="Zhang H."/>
            <person name="O'Toole P.W."/>
        </authorList>
    </citation>
    <scope>NUCLEOTIDE SEQUENCE [LARGE SCALE GENOMIC DNA]</scope>
    <source>
        <strain evidence="2 3">DSM 20509</strain>
    </source>
</reference>
<evidence type="ECO:0000259" key="1">
    <source>
        <dbReference type="Pfam" id="PF00462"/>
    </source>
</evidence>
<comment type="caution">
    <text evidence="2">The sequence shown here is derived from an EMBL/GenBank/DDBJ whole genome shotgun (WGS) entry which is preliminary data.</text>
</comment>
<dbReference type="SUPFAM" id="SSF52833">
    <property type="entry name" value="Thioredoxin-like"/>
    <property type="match status" value="1"/>
</dbReference>
<dbReference type="CDD" id="cd02976">
    <property type="entry name" value="NrdH"/>
    <property type="match status" value="1"/>
</dbReference>
<dbReference type="InterPro" id="IPR036249">
    <property type="entry name" value="Thioredoxin-like_sf"/>
</dbReference>
<dbReference type="InterPro" id="IPR002109">
    <property type="entry name" value="Glutaredoxin"/>
</dbReference>
<proteinExistence type="predicted"/>
<dbReference type="AlphaFoldDB" id="A0A0R2A9W2"/>
<dbReference type="Pfam" id="PF00462">
    <property type="entry name" value="Glutaredoxin"/>
    <property type="match status" value="1"/>
</dbReference>
<accession>A0A0R2A9W2</accession>
<evidence type="ECO:0000313" key="3">
    <source>
        <dbReference type="Proteomes" id="UP000051008"/>
    </source>
</evidence>
<name>A0A0R2A9W2_9LACO</name>
<feature type="domain" description="Glutaredoxin" evidence="1">
    <location>
        <begin position="2"/>
        <end position="37"/>
    </location>
</feature>
<dbReference type="PATRIC" id="fig|1423718.3.peg.548"/>
<dbReference type="Gene3D" id="3.40.30.10">
    <property type="entry name" value="Glutaredoxin"/>
    <property type="match status" value="1"/>
</dbReference>
<evidence type="ECO:0000313" key="2">
    <source>
        <dbReference type="EMBL" id="KRM63493.1"/>
    </source>
</evidence>
<protein>
    <recommendedName>
        <fullName evidence="1">Glutaredoxin domain-containing protein</fullName>
    </recommendedName>
</protein>
<gene>
    <name evidence="2" type="ORF">FC14_GL000529</name>
</gene>
<keyword evidence="3" id="KW-1185">Reference proteome</keyword>
<organism evidence="2 3">
    <name type="scientific">Ligilactobacillus agilis DSM 20509</name>
    <dbReference type="NCBI Taxonomy" id="1423718"/>
    <lineage>
        <taxon>Bacteria</taxon>
        <taxon>Bacillati</taxon>
        <taxon>Bacillota</taxon>
        <taxon>Bacilli</taxon>
        <taxon>Lactobacillales</taxon>
        <taxon>Lactobacillaceae</taxon>
        <taxon>Ligilactobacillus</taxon>
    </lineage>
</organism>
<sequence>MQHDIAFEERNVNENPEYIDYLKNKGFQSVPVLEQDNNPIIRGFRPDLLKKIVAQ</sequence>
<dbReference type="EMBL" id="AYYP01000061">
    <property type="protein sequence ID" value="KRM63493.1"/>
    <property type="molecule type" value="Genomic_DNA"/>
</dbReference>